<name>X6MPV6_RETFI</name>
<evidence type="ECO:0000313" key="1">
    <source>
        <dbReference type="EMBL" id="ETO15859.1"/>
    </source>
</evidence>
<reference evidence="1 2" key="1">
    <citation type="journal article" date="2013" name="Curr. Biol.">
        <title>The Genome of the Foraminiferan Reticulomyxa filosa.</title>
        <authorList>
            <person name="Glockner G."/>
            <person name="Hulsmann N."/>
            <person name="Schleicher M."/>
            <person name="Noegel A.A."/>
            <person name="Eichinger L."/>
            <person name="Gallinger C."/>
            <person name="Pawlowski J."/>
            <person name="Sierra R."/>
            <person name="Euteneuer U."/>
            <person name="Pillet L."/>
            <person name="Moustafa A."/>
            <person name="Platzer M."/>
            <person name="Groth M."/>
            <person name="Szafranski K."/>
            <person name="Schliwa M."/>
        </authorList>
    </citation>
    <scope>NUCLEOTIDE SEQUENCE [LARGE SCALE GENOMIC DNA]</scope>
</reference>
<evidence type="ECO:0000313" key="2">
    <source>
        <dbReference type="Proteomes" id="UP000023152"/>
    </source>
</evidence>
<sequence length="177" mass="20184">MNMDYIPSNEDILKAQISTIVPQAQFQYGNALLTVSEKDDKTFNGILFVVPLDHYAYFSSNEKQTNLVDLFQEKLAEGNSLRMCFSKQSKWDGDEWDSEMDYVPDKSVTSFLTDSRFISAYETALGFILDQFLKLNGNGTNKVIYSHVTCFTNIESVKNGLIGLRHDVDHSWSRIVL</sequence>
<gene>
    <name evidence="1" type="ORF">RFI_21505</name>
</gene>
<dbReference type="Proteomes" id="UP000023152">
    <property type="component" value="Unassembled WGS sequence"/>
</dbReference>
<dbReference type="Gene3D" id="3.40.50.300">
    <property type="entry name" value="P-loop containing nucleotide triphosphate hydrolases"/>
    <property type="match status" value="1"/>
</dbReference>
<proteinExistence type="predicted"/>
<organism evidence="1 2">
    <name type="scientific">Reticulomyxa filosa</name>
    <dbReference type="NCBI Taxonomy" id="46433"/>
    <lineage>
        <taxon>Eukaryota</taxon>
        <taxon>Sar</taxon>
        <taxon>Rhizaria</taxon>
        <taxon>Retaria</taxon>
        <taxon>Foraminifera</taxon>
        <taxon>Monothalamids</taxon>
        <taxon>Reticulomyxidae</taxon>
        <taxon>Reticulomyxa</taxon>
    </lineage>
</organism>
<accession>X6MPV6</accession>
<protein>
    <submittedName>
        <fullName evidence="1">Uncharacterized protein</fullName>
    </submittedName>
</protein>
<dbReference type="EMBL" id="ASPP01018739">
    <property type="protein sequence ID" value="ETO15859.1"/>
    <property type="molecule type" value="Genomic_DNA"/>
</dbReference>
<dbReference type="InterPro" id="IPR027417">
    <property type="entry name" value="P-loop_NTPase"/>
</dbReference>
<keyword evidence="2" id="KW-1185">Reference proteome</keyword>
<dbReference type="AlphaFoldDB" id="X6MPV6"/>
<comment type="caution">
    <text evidence="1">The sequence shown here is derived from an EMBL/GenBank/DDBJ whole genome shotgun (WGS) entry which is preliminary data.</text>
</comment>